<keyword evidence="4" id="KW-1185">Reference proteome</keyword>
<reference evidence="3" key="1">
    <citation type="submission" date="2016-01" db="EMBL/GenBank/DDBJ databases">
        <authorList>
            <person name="Peeters C."/>
        </authorList>
    </citation>
    <scope>NUCLEOTIDE SEQUENCE</scope>
    <source>
        <strain evidence="3">LMG 29321</strain>
    </source>
</reference>
<organism evidence="3 4">
    <name type="scientific">Caballeronia calidae</name>
    <dbReference type="NCBI Taxonomy" id="1777139"/>
    <lineage>
        <taxon>Bacteria</taxon>
        <taxon>Pseudomonadati</taxon>
        <taxon>Pseudomonadota</taxon>
        <taxon>Betaproteobacteria</taxon>
        <taxon>Burkholderiales</taxon>
        <taxon>Burkholderiaceae</taxon>
        <taxon>Caballeronia</taxon>
    </lineage>
</organism>
<dbReference type="Proteomes" id="UP000071859">
    <property type="component" value="Unassembled WGS sequence"/>
</dbReference>
<dbReference type="SUPFAM" id="SSF53098">
    <property type="entry name" value="Ribonuclease H-like"/>
    <property type="match status" value="1"/>
</dbReference>
<dbReference type="InterPro" id="IPR050900">
    <property type="entry name" value="Transposase_IS3/IS150/IS904"/>
</dbReference>
<evidence type="ECO:0000256" key="1">
    <source>
        <dbReference type="SAM" id="MobiDB-lite"/>
    </source>
</evidence>
<gene>
    <name evidence="3" type="ORF">AWB78_08664</name>
</gene>
<dbReference type="Pfam" id="PF13276">
    <property type="entry name" value="HTH_21"/>
    <property type="match status" value="1"/>
</dbReference>
<dbReference type="Pfam" id="PF13683">
    <property type="entry name" value="rve_3"/>
    <property type="match status" value="1"/>
</dbReference>
<proteinExistence type="predicted"/>
<dbReference type="InterPro" id="IPR012337">
    <property type="entry name" value="RNaseH-like_sf"/>
</dbReference>
<evidence type="ECO:0000313" key="3">
    <source>
        <dbReference type="EMBL" id="SAL07633.1"/>
    </source>
</evidence>
<dbReference type="PANTHER" id="PTHR46889:SF4">
    <property type="entry name" value="TRANSPOSASE INSO FOR INSERTION SEQUENCE ELEMENT IS911B-RELATED"/>
    <property type="match status" value="1"/>
</dbReference>
<evidence type="ECO:0000259" key="2">
    <source>
        <dbReference type="PROSITE" id="PS50994"/>
    </source>
</evidence>
<dbReference type="InterPro" id="IPR036397">
    <property type="entry name" value="RNaseH_sf"/>
</dbReference>
<name>A0A158ELG3_9BURK</name>
<dbReference type="InterPro" id="IPR001584">
    <property type="entry name" value="Integrase_cat-core"/>
</dbReference>
<evidence type="ECO:0000313" key="4">
    <source>
        <dbReference type="Proteomes" id="UP000071859"/>
    </source>
</evidence>
<dbReference type="Gene3D" id="3.30.420.10">
    <property type="entry name" value="Ribonuclease H-like superfamily/Ribonuclease H"/>
    <property type="match status" value="1"/>
</dbReference>
<accession>A0A158ELG3</accession>
<feature type="domain" description="Integrase catalytic" evidence="2">
    <location>
        <begin position="125"/>
        <end position="294"/>
    </location>
</feature>
<dbReference type="GO" id="GO:0015074">
    <property type="term" value="P:DNA integration"/>
    <property type="evidence" value="ECO:0007669"/>
    <property type="project" value="InterPro"/>
</dbReference>
<dbReference type="PANTHER" id="PTHR46889">
    <property type="entry name" value="TRANSPOSASE INSF FOR INSERTION SEQUENCE IS3B-RELATED"/>
    <property type="match status" value="1"/>
</dbReference>
<sequence>MSREISVSAGKPFGLQRVCQVLEFPRSTIYAIRARASTKVTPMVPRRRGPKPKMHDTDLLKAIRDDLAASPFSGEGHRKVWARLRIVHDIRVSRTRVLRLMREHRLLSPHRQARGEPSLHDGRITTDRPNEMWGTDGVRIATVDDGMVWIFSAVDHCDGMCTGIHAAKIGDRFAALEPISQGLLDAFGSVLADSGRGLSLRMDHGSQYTSDDFRDQIRFWGITPSYAFVAEPQTNGVAERFNRTMKEQAIHGRIFKNLEEVRAAAIAFRNQYNRDWRLEKLGFKSPLEARQERLMKLAA</sequence>
<dbReference type="OrthoDB" id="9774685at2"/>
<feature type="compositionally biased region" description="Basic and acidic residues" evidence="1">
    <location>
        <begin position="113"/>
        <end position="130"/>
    </location>
</feature>
<dbReference type="AlphaFoldDB" id="A0A158ELG3"/>
<dbReference type="InterPro" id="IPR025948">
    <property type="entry name" value="HTH-like_dom"/>
</dbReference>
<feature type="region of interest" description="Disordered" evidence="1">
    <location>
        <begin position="111"/>
        <end position="130"/>
    </location>
</feature>
<dbReference type="EMBL" id="FCOX02000272">
    <property type="protein sequence ID" value="SAL07633.1"/>
    <property type="molecule type" value="Genomic_DNA"/>
</dbReference>
<protein>
    <submittedName>
        <fullName evidence="3">Transposase</fullName>
    </submittedName>
</protein>
<dbReference type="GO" id="GO:0003676">
    <property type="term" value="F:nucleic acid binding"/>
    <property type="evidence" value="ECO:0007669"/>
    <property type="project" value="InterPro"/>
</dbReference>
<comment type="caution">
    <text evidence="3">The sequence shown here is derived from an EMBL/GenBank/DDBJ whole genome shotgun (WGS) entry which is preliminary data.</text>
</comment>
<dbReference type="RefSeq" id="WP_062613303.1">
    <property type="nucleotide sequence ID" value="NZ_FCOX02000272.1"/>
</dbReference>
<dbReference type="PROSITE" id="PS50994">
    <property type="entry name" value="INTEGRASE"/>
    <property type="match status" value="1"/>
</dbReference>